<dbReference type="Proteomes" id="UP000037660">
    <property type="component" value="Unassembled WGS sequence"/>
</dbReference>
<keyword evidence="10" id="KW-0418">Kinase</keyword>
<comment type="subcellular location">
    <subcellularLocation>
        <location evidence="2">Cell membrane</location>
        <topology evidence="2">Multi-pass membrane protein</topology>
    </subcellularLocation>
</comment>
<evidence type="ECO:0000256" key="3">
    <source>
        <dbReference type="ARBA" id="ARBA00012438"/>
    </source>
</evidence>
<dbReference type="SUPFAM" id="SSF55785">
    <property type="entry name" value="PYP-like sensor domain (PAS domain)"/>
    <property type="match status" value="2"/>
</dbReference>
<dbReference type="Pfam" id="PF08448">
    <property type="entry name" value="PAS_4"/>
    <property type="match status" value="2"/>
</dbReference>
<dbReference type="Pfam" id="PF00512">
    <property type="entry name" value="HisKA"/>
    <property type="match status" value="1"/>
</dbReference>
<proteinExistence type="predicted"/>
<evidence type="ECO:0000259" key="24">
    <source>
        <dbReference type="PROSITE" id="PS50112"/>
    </source>
</evidence>
<evidence type="ECO:0000256" key="10">
    <source>
        <dbReference type="ARBA" id="ARBA00022777"/>
    </source>
</evidence>
<dbReference type="InterPro" id="IPR036641">
    <property type="entry name" value="HPT_dom_sf"/>
</dbReference>
<dbReference type="SUPFAM" id="SSF52172">
    <property type="entry name" value="CheY-like"/>
    <property type="match status" value="2"/>
</dbReference>
<evidence type="ECO:0000256" key="11">
    <source>
        <dbReference type="ARBA" id="ARBA00022840"/>
    </source>
</evidence>
<dbReference type="Gene3D" id="3.30.565.10">
    <property type="entry name" value="Histidine kinase-like ATPase, C-terminal domain"/>
    <property type="match status" value="1"/>
</dbReference>
<dbReference type="FunFam" id="1.10.287.130:FF:000002">
    <property type="entry name" value="Two-component osmosensing histidine kinase"/>
    <property type="match status" value="1"/>
</dbReference>
<feature type="domain" description="PAS" evidence="24">
    <location>
        <begin position="501"/>
        <end position="571"/>
    </location>
</feature>
<dbReference type="InterPro" id="IPR011006">
    <property type="entry name" value="CheY-like_superfamily"/>
</dbReference>
<comment type="subunit">
    <text evidence="17">At low DSF concentrations, interacts with RpfF.</text>
</comment>
<dbReference type="InterPro" id="IPR035965">
    <property type="entry name" value="PAS-like_dom_sf"/>
</dbReference>
<evidence type="ECO:0000256" key="1">
    <source>
        <dbReference type="ARBA" id="ARBA00000085"/>
    </source>
</evidence>
<dbReference type="InterPro" id="IPR000014">
    <property type="entry name" value="PAS"/>
</dbReference>
<keyword evidence="4" id="KW-1003">Cell membrane</keyword>
<keyword evidence="6" id="KW-0808">Transferase</keyword>
<dbReference type="PROSITE" id="PS50112">
    <property type="entry name" value="PAS"/>
    <property type="match status" value="2"/>
</dbReference>
<dbReference type="SUPFAM" id="SSF47384">
    <property type="entry name" value="Homodimeric domain of signal transducing histidine kinase"/>
    <property type="match status" value="1"/>
</dbReference>
<dbReference type="InterPro" id="IPR036890">
    <property type="entry name" value="HATPase_C_sf"/>
</dbReference>
<dbReference type="EMBL" id="BBYR01000027">
    <property type="protein sequence ID" value="GAP35708.1"/>
    <property type="molecule type" value="Genomic_DNA"/>
</dbReference>
<dbReference type="RefSeq" id="WP_231638077.1">
    <property type="nucleotide sequence ID" value="NZ_BBYR01000027.1"/>
</dbReference>
<feature type="domain" description="HPt" evidence="26">
    <location>
        <begin position="1197"/>
        <end position="1297"/>
    </location>
</feature>
<evidence type="ECO:0000256" key="14">
    <source>
        <dbReference type="ARBA" id="ARBA00023026"/>
    </source>
</evidence>
<dbReference type="CDD" id="cd00130">
    <property type="entry name" value="PAS"/>
    <property type="match status" value="2"/>
</dbReference>
<evidence type="ECO:0000256" key="17">
    <source>
        <dbReference type="ARBA" id="ARBA00064003"/>
    </source>
</evidence>
<evidence type="ECO:0000256" key="5">
    <source>
        <dbReference type="ARBA" id="ARBA00022553"/>
    </source>
</evidence>
<evidence type="ECO:0000256" key="16">
    <source>
        <dbReference type="ARBA" id="ARBA00058004"/>
    </source>
</evidence>
<keyword evidence="28" id="KW-1185">Reference proteome</keyword>
<feature type="domain" description="PAS" evidence="24">
    <location>
        <begin position="342"/>
        <end position="390"/>
    </location>
</feature>
<feature type="domain" description="Response regulatory" evidence="23">
    <location>
        <begin position="880"/>
        <end position="1001"/>
    </location>
</feature>
<dbReference type="STRING" id="1547922.ISF6_1481"/>
<dbReference type="SUPFAM" id="SSF55874">
    <property type="entry name" value="ATPase domain of HSP90 chaperone/DNA topoisomerase II/histidine kinase"/>
    <property type="match status" value="1"/>
</dbReference>
<name>A0A0K8NZA9_PISS1</name>
<dbReference type="GO" id="GO:0005886">
    <property type="term" value="C:plasma membrane"/>
    <property type="evidence" value="ECO:0007669"/>
    <property type="project" value="UniProtKB-SubCell"/>
</dbReference>
<organism evidence="27 28">
    <name type="scientific">Piscinibacter sakaiensis</name>
    <name type="common">Ideonella sakaiensis</name>
    <dbReference type="NCBI Taxonomy" id="1547922"/>
    <lineage>
        <taxon>Bacteria</taxon>
        <taxon>Pseudomonadati</taxon>
        <taxon>Pseudomonadota</taxon>
        <taxon>Betaproteobacteria</taxon>
        <taxon>Burkholderiales</taxon>
        <taxon>Sphaerotilaceae</taxon>
        <taxon>Piscinibacter</taxon>
    </lineage>
</organism>
<dbReference type="SMART" id="SM00448">
    <property type="entry name" value="REC"/>
    <property type="match status" value="2"/>
</dbReference>
<dbReference type="PROSITE" id="PS50113">
    <property type="entry name" value="PAC"/>
    <property type="match status" value="2"/>
</dbReference>
<dbReference type="PRINTS" id="PR00344">
    <property type="entry name" value="BCTRLSENSOR"/>
</dbReference>
<keyword evidence="14" id="KW-0843">Virulence</keyword>
<dbReference type="CDD" id="cd17546">
    <property type="entry name" value="REC_hyHK_CKI1_RcsC-like"/>
    <property type="match status" value="2"/>
</dbReference>
<dbReference type="EC" id="2.7.13.3" evidence="3"/>
<dbReference type="Gene3D" id="1.10.287.130">
    <property type="match status" value="1"/>
</dbReference>
<reference evidence="28" key="1">
    <citation type="submission" date="2015-07" db="EMBL/GenBank/DDBJ databases">
        <title>Discovery of a poly(ethylene terephthalate assimilation.</title>
        <authorList>
            <person name="Yoshida S."/>
            <person name="Hiraga K."/>
            <person name="Takehana T."/>
            <person name="Taniguchi I."/>
            <person name="Yamaji H."/>
            <person name="Maeda Y."/>
            <person name="Toyohara K."/>
            <person name="Miyamoto K."/>
            <person name="Kimura Y."/>
            <person name="Oda K."/>
        </authorList>
    </citation>
    <scope>NUCLEOTIDE SEQUENCE [LARGE SCALE GENOMIC DNA]</scope>
    <source>
        <strain evidence="28">NBRC 110686 / TISTR 2288 / 201-F6</strain>
    </source>
</reference>
<evidence type="ECO:0000256" key="19">
    <source>
        <dbReference type="ARBA" id="ARBA00070152"/>
    </source>
</evidence>
<keyword evidence="8" id="KW-0732">Signal</keyword>
<dbReference type="InterPro" id="IPR000700">
    <property type="entry name" value="PAS-assoc_C"/>
</dbReference>
<evidence type="ECO:0000259" key="26">
    <source>
        <dbReference type="PROSITE" id="PS50894"/>
    </source>
</evidence>
<dbReference type="PANTHER" id="PTHR45339">
    <property type="entry name" value="HYBRID SIGNAL TRANSDUCTION HISTIDINE KINASE J"/>
    <property type="match status" value="1"/>
</dbReference>
<evidence type="ECO:0000256" key="8">
    <source>
        <dbReference type="ARBA" id="ARBA00022729"/>
    </source>
</evidence>
<comment type="caution">
    <text evidence="27">The sequence shown here is derived from an EMBL/GenBank/DDBJ whole genome shotgun (WGS) entry which is preliminary data.</text>
</comment>
<dbReference type="InterPro" id="IPR036097">
    <property type="entry name" value="HisK_dim/P_sf"/>
</dbReference>
<evidence type="ECO:0000256" key="6">
    <source>
        <dbReference type="ARBA" id="ARBA00022679"/>
    </source>
</evidence>
<feature type="domain" description="PAC" evidence="25">
    <location>
        <begin position="422"/>
        <end position="475"/>
    </location>
</feature>
<evidence type="ECO:0000259" key="22">
    <source>
        <dbReference type="PROSITE" id="PS50109"/>
    </source>
</evidence>
<reference evidence="27 28" key="2">
    <citation type="journal article" date="2016" name="Science">
        <title>A bacterium that degrades and assimilates poly(ethylene terephthalate).</title>
        <authorList>
            <person name="Yoshida S."/>
            <person name="Hiraga K."/>
            <person name="Takehana T."/>
            <person name="Taniguchi I."/>
            <person name="Yamaji H."/>
            <person name="Maeda Y."/>
            <person name="Toyohara K."/>
            <person name="Miyamoto K."/>
            <person name="Kimura Y."/>
            <person name="Oda K."/>
        </authorList>
    </citation>
    <scope>NUCLEOTIDE SEQUENCE [LARGE SCALE GENOMIC DNA]</scope>
    <source>
        <strain evidence="28">NBRC 110686 / TISTR 2288 / 201-F6</strain>
    </source>
</reference>
<dbReference type="CDD" id="cd00082">
    <property type="entry name" value="HisKA"/>
    <property type="match status" value="1"/>
</dbReference>
<feature type="modified residue" description="4-aspartylphosphate" evidence="21">
    <location>
        <position position="1081"/>
    </location>
</feature>
<dbReference type="SUPFAM" id="SSF47226">
    <property type="entry name" value="Histidine-containing phosphotransfer domain, HPT domain"/>
    <property type="match status" value="1"/>
</dbReference>
<evidence type="ECO:0000256" key="18">
    <source>
        <dbReference type="ARBA" id="ARBA00068150"/>
    </source>
</evidence>
<evidence type="ECO:0000256" key="4">
    <source>
        <dbReference type="ARBA" id="ARBA00022475"/>
    </source>
</evidence>
<dbReference type="PROSITE" id="PS50110">
    <property type="entry name" value="RESPONSE_REGULATORY"/>
    <property type="match status" value="2"/>
</dbReference>
<dbReference type="SMART" id="SM00091">
    <property type="entry name" value="PAS"/>
    <property type="match status" value="2"/>
</dbReference>
<dbReference type="InterPro" id="IPR003594">
    <property type="entry name" value="HATPase_dom"/>
</dbReference>
<feature type="domain" description="PAC" evidence="25">
    <location>
        <begin position="573"/>
        <end position="625"/>
    </location>
</feature>
<accession>A0A0K8NZA9</accession>
<keyword evidence="7" id="KW-0812">Transmembrane</keyword>
<feature type="modified residue" description="Phosphohistidine" evidence="20">
    <location>
        <position position="1236"/>
    </location>
</feature>
<evidence type="ECO:0000256" key="13">
    <source>
        <dbReference type="ARBA" id="ARBA00023012"/>
    </source>
</evidence>
<dbReference type="Gene3D" id="1.20.120.160">
    <property type="entry name" value="HPT domain"/>
    <property type="match status" value="1"/>
</dbReference>
<keyword evidence="5 21" id="KW-0597">Phosphoprotein</keyword>
<evidence type="ECO:0000256" key="9">
    <source>
        <dbReference type="ARBA" id="ARBA00022741"/>
    </source>
</evidence>
<keyword evidence="15" id="KW-0472">Membrane</keyword>
<evidence type="ECO:0000256" key="7">
    <source>
        <dbReference type="ARBA" id="ARBA00022692"/>
    </source>
</evidence>
<keyword evidence="9" id="KW-0547">Nucleotide-binding</keyword>
<dbReference type="NCBIfam" id="TIGR00229">
    <property type="entry name" value="sensory_box"/>
    <property type="match status" value="2"/>
</dbReference>
<dbReference type="Pfam" id="PF00072">
    <property type="entry name" value="Response_reg"/>
    <property type="match status" value="2"/>
</dbReference>
<evidence type="ECO:0000256" key="15">
    <source>
        <dbReference type="ARBA" id="ARBA00023136"/>
    </source>
</evidence>
<evidence type="ECO:0000313" key="28">
    <source>
        <dbReference type="Proteomes" id="UP000037660"/>
    </source>
</evidence>
<dbReference type="InterPro" id="IPR008207">
    <property type="entry name" value="Sig_transdc_His_kin_Hpt_dom"/>
</dbReference>
<dbReference type="PANTHER" id="PTHR45339:SF1">
    <property type="entry name" value="HYBRID SIGNAL TRANSDUCTION HISTIDINE KINASE J"/>
    <property type="match status" value="1"/>
</dbReference>
<dbReference type="InterPro" id="IPR003661">
    <property type="entry name" value="HisK_dim/P_dom"/>
</dbReference>
<evidence type="ECO:0000259" key="25">
    <source>
        <dbReference type="PROSITE" id="PS50113"/>
    </source>
</evidence>
<sequence length="1297" mass="141497">MPPRPRIWPALLVAALVIAALAAWSVRGEFLRLREQAGLRLQTFAELRESQIQAWVARQLTLADFLSGGNALSELYLRWQVNGDAAAGERLLARAIQYRQANDADAVLLMDAQGRVLARESGRPRDPSPQLVEAVRRAVASGEPTHTGIYRRDGVELPLRLDVVIPLRPGTEPARGLIVLRIDPRRALFSQLGWPAPSQTGESSLWAAQGDRLLALTDLRGQPDSAARLSLPLAGSALPAARVLRREVAIGRPHEALGHAGQPVLAAARPVLGTDWWLVLQEDLDEIDAPLARHAALAAALALLAIGGLLLAARLWRHREALAERQRDAETEHRAFRALRESEAHYRTVVSVLNEGVLVSDLQGRVISCNPAAERIVGTLQQDWSGHSIVAPGWTALRPDGSPMPQEETPPGRVAAGLPAERGVLLATRSPAGVFTWFELSALPVHNPDDGSLMAVVTSFTDVTERKRVDDELARHREALEARVAERTAELAQAYQELQAREHFIRTLTDALPGRVAYWDRALRCRFANRSYCERFGRPHDEVIGRHATEVVGQDYVDQTIQRMEAAFAGERQDFERETLRPDGSRLVEQVHYLPDRGADGHIGGAYVMAFDISTMKRVEAELARSRDLAEAANRAKSAFLANMSHEIRTPMNAIIGLTHLLSRDTRDTLQRERLAKVGDAAQHLLQVINDILDLSKIEAGKMALDEVEFSLDALMARSFEMVGERAREKGLELVLDTDDLPPRLRGDPTRLSQALINLLSNAVKFTERGFVRLRAELLREDPRRLQVRFEVQDTGEGIAPERQARLFSAFEQADSSTTRRHGGTGLGLALTRHLAQMMGGDVGVTSSPGQGSSFWFTAWLGRGSEAGDRAAPVPMQGLRALLVDDLPEALQALGDRLRLLGLSVDALPGGEQAIERVRAEISAGRPYDVMLIDWRMGPLDGIETLRRLREQLGAGMPPAILVTAFDEVEMWRQARGVSFDAVLVKPITASALHDTLMRCLRRQSATLAPPSSPEVAGEGELLLRRRHAGQRILLAEDNPINQEVADELLRAAGLQVETAGDGGRAVELALSRPYDLILMDVQMPVLDGLEATRTIRARAGRGLPIIAMTANAFGEDRLACLEAGMNDHVGKPVDPDTLYATLLRWLPLREPPAHPLPAPGPSGEEAPPPVRAPLTERLAEVAGFDVGAALRNIGGQPASLARLLRRFVDAYAIGEPALLQLGTPRDVVACREACHSLRGACASIGATVLAVELLQLERALLGVDPEGGVPAELVVQAQAVHADLLRLVDRLGEELG</sequence>
<dbReference type="PROSITE" id="PS50894">
    <property type="entry name" value="HPT"/>
    <property type="match status" value="1"/>
</dbReference>
<evidence type="ECO:0000313" key="27">
    <source>
        <dbReference type="EMBL" id="GAP35708.1"/>
    </source>
</evidence>
<dbReference type="InterPro" id="IPR005467">
    <property type="entry name" value="His_kinase_dom"/>
</dbReference>
<dbReference type="Pfam" id="PF02518">
    <property type="entry name" value="HATPase_c"/>
    <property type="match status" value="1"/>
</dbReference>
<dbReference type="PROSITE" id="PS50109">
    <property type="entry name" value="HIS_KIN"/>
    <property type="match status" value="1"/>
</dbReference>
<evidence type="ECO:0000259" key="23">
    <source>
        <dbReference type="PROSITE" id="PS50110"/>
    </source>
</evidence>
<dbReference type="Gene3D" id="3.40.50.2300">
    <property type="match status" value="2"/>
</dbReference>
<keyword evidence="12" id="KW-1133">Transmembrane helix</keyword>
<dbReference type="GO" id="GO:0000155">
    <property type="term" value="F:phosphorelay sensor kinase activity"/>
    <property type="evidence" value="ECO:0007669"/>
    <property type="project" value="InterPro"/>
</dbReference>
<evidence type="ECO:0000256" key="20">
    <source>
        <dbReference type="PROSITE-ProRule" id="PRU00110"/>
    </source>
</evidence>
<dbReference type="CDD" id="cd16922">
    <property type="entry name" value="HATPase_EvgS-ArcB-TorS-like"/>
    <property type="match status" value="1"/>
</dbReference>
<gene>
    <name evidence="27" type="ORF">ISF6_1481</name>
</gene>
<evidence type="ECO:0000256" key="21">
    <source>
        <dbReference type="PROSITE-ProRule" id="PRU00169"/>
    </source>
</evidence>
<keyword evidence="13" id="KW-0902">Two-component regulatory system</keyword>
<dbReference type="InterPro" id="IPR004358">
    <property type="entry name" value="Sig_transdc_His_kin-like_C"/>
</dbReference>
<feature type="modified residue" description="4-aspartylphosphate" evidence="21">
    <location>
        <position position="934"/>
    </location>
</feature>
<dbReference type="InterPro" id="IPR013656">
    <property type="entry name" value="PAS_4"/>
</dbReference>
<feature type="domain" description="Histidine kinase" evidence="22">
    <location>
        <begin position="643"/>
        <end position="863"/>
    </location>
</feature>
<comment type="function">
    <text evidence="16">Member of the two-component regulatory system BvgS/BvgA. Phosphorylates BvgA via a four-step phosphorelay in response to environmental signals.</text>
</comment>
<dbReference type="SMART" id="SM00388">
    <property type="entry name" value="HisKA"/>
    <property type="match status" value="1"/>
</dbReference>
<dbReference type="SMART" id="SM00387">
    <property type="entry name" value="HATPase_c"/>
    <property type="match status" value="1"/>
</dbReference>
<keyword evidence="11" id="KW-0067">ATP-binding</keyword>
<evidence type="ECO:0000256" key="12">
    <source>
        <dbReference type="ARBA" id="ARBA00022989"/>
    </source>
</evidence>
<protein>
    <recommendedName>
        <fullName evidence="18">Sensory/regulatory protein RpfC</fullName>
        <ecNumber evidence="3">2.7.13.3</ecNumber>
    </recommendedName>
    <alternativeName>
        <fullName evidence="19">Virulence sensor protein BvgS</fullName>
    </alternativeName>
</protein>
<evidence type="ECO:0000256" key="2">
    <source>
        <dbReference type="ARBA" id="ARBA00004651"/>
    </source>
</evidence>
<dbReference type="Gene3D" id="3.30.450.20">
    <property type="entry name" value="PAS domain"/>
    <property type="match status" value="2"/>
</dbReference>
<dbReference type="InterPro" id="IPR001789">
    <property type="entry name" value="Sig_transdc_resp-reg_receiver"/>
</dbReference>
<dbReference type="GO" id="GO:0005524">
    <property type="term" value="F:ATP binding"/>
    <property type="evidence" value="ECO:0007669"/>
    <property type="project" value="UniProtKB-KW"/>
</dbReference>
<comment type="catalytic activity">
    <reaction evidence="1">
        <text>ATP + protein L-histidine = ADP + protein N-phospho-L-histidine.</text>
        <dbReference type="EC" id="2.7.13.3"/>
    </reaction>
</comment>
<feature type="domain" description="Response regulatory" evidence="23">
    <location>
        <begin position="1032"/>
        <end position="1147"/>
    </location>
</feature>
<dbReference type="FunFam" id="3.30.565.10:FF:000010">
    <property type="entry name" value="Sensor histidine kinase RcsC"/>
    <property type="match status" value="1"/>
</dbReference>